<gene>
    <name evidence="2" type="ORF">MKK02DRAFT_39303</name>
</gene>
<comment type="caution">
    <text evidence="2">The sequence shown here is derived from an EMBL/GenBank/DDBJ whole genome shotgun (WGS) entry which is preliminary data.</text>
</comment>
<dbReference type="Pfam" id="PF01803">
    <property type="entry name" value="LIM_bind"/>
    <property type="match status" value="1"/>
</dbReference>
<feature type="region of interest" description="Disordered" evidence="1">
    <location>
        <begin position="575"/>
        <end position="609"/>
    </location>
</feature>
<evidence type="ECO:0000313" key="2">
    <source>
        <dbReference type="EMBL" id="KAI9633323.1"/>
    </source>
</evidence>
<proteinExistence type="predicted"/>
<dbReference type="Proteomes" id="UP001164286">
    <property type="component" value="Unassembled WGS sequence"/>
</dbReference>
<feature type="compositionally biased region" description="Gly residues" evidence="1">
    <location>
        <begin position="109"/>
        <end position="119"/>
    </location>
</feature>
<name>A0AA38H3C8_9TREE</name>
<feature type="compositionally biased region" description="Gly residues" evidence="1">
    <location>
        <begin position="949"/>
        <end position="958"/>
    </location>
</feature>
<feature type="compositionally biased region" description="Low complexity" evidence="1">
    <location>
        <begin position="98"/>
        <end position="107"/>
    </location>
</feature>
<evidence type="ECO:0000313" key="3">
    <source>
        <dbReference type="Proteomes" id="UP001164286"/>
    </source>
</evidence>
<evidence type="ECO:0000256" key="1">
    <source>
        <dbReference type="SAM" id="MobiDB-lite"/>
    </source>
</evidence>
<feature type="compositionally biased region" description="Low complexity" evidence="1">
    <location>
        <begin position="267"/>
        <end position="279"/>
    </location>
</feature>
<feature type="compositionally biased region" description="Polar residues" evidence="1">
    <location>
        <begin position="250"/>
        <end position="266"/>
    </location>
</feature>
<dbReference type="InterPro" id="IPR029005">
    <property type="entry name" value="LIM-bd/SEUSS"/>
</dbReference>
<keyword evidence="3" id="KW-1185">Reference proteome</keyword>
<feature type="region of interest" description="Disordered" evidence="1">
    <location>
        <begin position="662"/>
        <end position="681"/>
    </location>
</feature>
<organism evidence="2 3">
    <name type="scientific">Dioszegia hungarica</name>
    <dbReference type="NCBI Taxonomy" id="4972"/>
    <lineage>
        <taxon>Eukaryota</taxon>
        <taxon>Fungi</taxon>
        <taxon>Dikarya</taxon>
        <taxon>Basidiomycota</taxon>
        <taxon>Agaricomycotina</taxon>
        <taxon>Tremellomycetes</taxon>
        <taxon>Tremellales</taxon>
        <taxon>Bulleribasidiaceae</taxon>
        <taxon>Dioszegia</taxon>
    </lineage>
</organism>
<dbReference type="EMBL" id="JAKWFO010000011">
    <property type="protein sequence ID" value="KAI9633323.1"/>
    <property type="molecule type" value="Genomic_DNA"/>
</dbReference>
<feature type="region of interest" description="Disordered" evidence="1">
    <location>
        <begin position="923"/>
        <end position="958"/>
    </location>
</feature>
<reference evidence="2" key="1">
    <citation type="journal article" date="2022" name="G3 (Bethesda)">
        <title>High quality genome of the basidiomycete yeast Dioszegia hungarica PDD-24b-2 isolated from cloud water.</title>
        <authorList>
            <person name="Jarrige D."/>
            <person name="Haridas S."/>
            <person name="Bleykasten-Grosshans C."/>
            <person name="Joly M."/>
            <person name="Nadalig T."/>
            <person name="Sancelme M."/>
            <person name="Vuilleumier S."/>
            <person name="Grigoriev I.V."/>
            <person name="Amato P."/>
            <person name="Bringel F."/>
        </authorList>
    </citation>
    <scope>NUCLEOTIDE SEQUENCE</scope>
    <source>
        <strain evidence="2">PDD-24b-2</strain>
    </source>
</reference>
<accession>A0AA38H3C8</accession>
<feature type="compositionally biased region" description="Pro residues" evidence="1">
    <location>
        <begin position="582"/>
        <end position="591"/>
    </location>
</feature>
<sequence length="958" mass="103191">MFSTLTTPVPTSGCARDVQHVRGEMVKKGWYDYPATPGQGAFAGFGRAYVASSPTEDLGMGLGMGMGMGTAMGMEEDGRVYEGVRAEAEEQKRGMVLRMDTGSTDDGGTYKGKGRGQGGSKSRMDTGSTDDEREYKGEGRGQGGPKLRMDTGSTADGREYMGEGREQGDVLLRMMTGSTSAASPLPEEMAYEGELRGDGVVMRMTTSSSSVPSPSPVFGALQIPAADQRTTRPNRRPTNPSEHPSDEDATGSTVTHERTSTNTSDGSQSTQPSQATPQYQVGPALLTESANPALTSNSASSFENDRSPRSPYTAPSSLPVWLVPAPTPPAVQTPSSYFGAPAEVVVSPERFTPAVTQFVGFPPPDTAHEISEGLKEGAAGMADEQGEDEDGMRVDGAEEMAEVVINRQARQQNRVVSDDSTISARTIMPREQAMLSATVTPAMRATQAVVPETTEGYQYRCVYVFCVFVHLRLPTLPAILKHAFPPSTSIQFIPDHLSTSCPPPTTSLLCSPILKGSTNPPRLIPQMSHKLQHSPSAPYSQLHFYSAFPIAVPVHPARVQNQGADMEFLIFSPPSTSAPTFPAHPPQPPYPATQHHADDPRKQPISGTHCYGAPQPQHQQTYDPTSPPPPPFDISRFAFNPALPSLADSAAYPLPVVTPARTRARAHDSTGVAGSRPGVSPGDGLRAMRDLEEDLAVNVGLDVDDWADVLRRWFLPPARLTLTLTSTTEEIRQFNINAQMLAPFFWSLQNNRLTAQSLRLSETRETAIIFDTPLSSADASRGDSREDRGVQLQADDFRWRFGYKDGEVLEWEGTVEVVWAVTGGVEGGRGHGSGGEGGGGGAGAERLMIERLEVVVHEWKAGVGSTEVDKENWGWGIPEDDFEVLEMIEASEHFEPVRALAEDEELGFDVALERLLGKYEDGETYLGEGNEDGDSVMSEDKMEEVDFGMEGGAGEGDA</sequence>
<dbReference type="RefSeq" id="XP_052943100.1">
    <property type="nucleotide sequence ID" value="XM_053090529.1"/>
</dbReference>
<feature type="region of interest" description="Disordered" evidence="1">
    <location>
        <begin position="294"/>
        <end position="314"/>
    </location>
</feature>
<dbReference type="GeneID" id="77729734"/>
<dbReference type="AlphaFoldDB" id="A0AA38H3C8"/>
<feature type="region of interest" description="Disordered" evidence="1">
    <location>
        <begin position="204"/>
        <end position="279"/>
    </location>
</feature>
<protein>
    <submittedName>
        <fullName evidence="2">Uncharacterized protein</fullName>
    </submittedName>
</protein>
<feature type="region of interest" description="Disordered" evidence="1">
    <location>
        <begin position="91"/>
        <end position="162"/>
    </location>
</feature>